<organism evidence="2 3">
    <name type="scientific">Bambusicola thoracicus</name>
    <name type="common">Chinese bamboo-partridge</name>
    <name type="synonym">Perdix thoracica</name>
    <dbReference type="NCBI Taxonomy" id="9083"/>
    <lineage>
        <taxon>Eukaryota</taxon>
        <taxon>Metazoa</taxon>
        <taxon>Chordata</taxon>
        <taxon>Craniata</taxon>
        <taxon>Vertebrata</taxon>
        <taxon>Euteleostomi</taxon>
        <taxon>Archelosauria</taxon>
        <taxon>Archosauria</taxon>
        <taxon>Dinosauria</taxon>
        <taxon>Saurischia</taxon>
        <taxon>Theropoda</taxon>
        <taxon>Coelurosauria</taxon>
        <taxon>Aves</taxon>
        <taxon>Neognathae</taxon>
        <taxon>Galloanserae</taxon>
        <taxon>Galliformes</taxon>
        <taxon>Phasianidae</taxon>
        <taxon>Perdicinae</taxon>
        <taxon>Bambusicola</taxon>
    </lineage>
</organism>
<comment type="caution">
    <text evidence="2">The sequence shown here is derived from an EMBL/GenBank/DDBJ whole genome shotgun (WGS) entry which is preliminary data.</text>
</comment>
<feature type="non-terminal residue" evidence="2">
    <location>
        <position position="300"/>
    </location>
</feature>
<feature type="compositionally biased region" description="Low complexity" evidence="1">
    <location>
        <begin position="125"/>
        <end position="140"/>
    </location>
</feature>
<feature type="region of interest" description="Disordered" evidence="1">
    <location>
        <begin position="218"/>
        <end position="238"/>
    </location>
</feature>
<dbReference type="GO" id="GO:0005813">
    <property type="term" value="C:centrosome"/>
    <property type="evidence" value="ECO:0007669"/>
    <property type="project" value="InterPro"/>
</dbReference>
<sequence length="300" mass="33015">MQVEIQHLQSIYRAAHQERKLLLRQQREILMIRQSTAKLQEELHHLTGKKKLTRSPSNEEVIKPKMRQISNATLGSSLAESTRPDVPGDKQNCVQLKNKQNKKYDGFSTENKKTLLQYQGETEEPLSLQQSLSAQSPELSGTEAKKVCDATSQTTGVVCMIKHIINADVPCEVEMSAPCEIHQVDGSQCLKPLGHNSQGTSDEELQLKAFSKGLGSTESLSKSNSFSPSSESATSDGSLPDFQKVSAVWIDVSECSISDFELEVQNGEDTDVSIPEELVYEASPNAPKETPIAINSGRKT</sequence>
<feature type="region of interest" description="Disordered" evidence="1">
    <location>
        <begin position="278"/>
        <end position="300"/>
    </location>
</feature>
<proteinExistence type="predicted"/>
<protein>
    <submittedName>
        <fullName evidence="2">Uncharacterized protein</fullName>
    </submittedName>
</protein>
<dbReference type="Proteomes" id="UP000237246">
    <property type="component" value="Unassembled WGS sequence"/>
</dbReference>
<accession>A0A2P4SIM8</accession>
<gene>
    <name evidence="2" type="ORF">CIB84_012282</name>
</gene>
<feature type="region of interest" description="Disordered" evidence="1">
    <location>
        <begin position="120"/>
        <end position="141"/>
    </location>
</feature>
<keyword evidence="3" id="KW-1185">Reference proteome</keyword>
<name>A0A2P4SIM8_BAMTH</name>
<dbReference type="PANTHER" id="PTHR13958:SF3">
    <property type="entry name" value="CAP-GLY DOMAIN-CONTAINING PROTEIN-RELATED"/>
    <property type="match status" value="1"/>
</dbReference>
<reference evidence="2 3" key="1">
    <citation type="submission" date="2018-01" db="EMBL/GenBank/DDBJ databases">
        <title>Comparison of the Chinese Bamboo Partridge and Red Junglefowl genome sequences highlights the importance of demography in genome evolution.</title>
        <authorList>
            <person name="Tiley G.P."/>
            <person name="Kimball R.T."/>
            <person name="Braun E.L."/>
            <person name="Burleigh J.G."/>
        </authorList>
    </citation>
    <scope>NUCLEOTIDE SEQUENCE [LARGE SCALE GENOMIC DNA]</scope>
    <source>
        <strain evidence="2">RTK389</strain>
        <tissue evidence="2">Blood</tissue>
    </source>
</reference>
<dbReference type="InterPro" id="IPR028750">
    <property type="entry name" value="CEP350/CC187"/>
</dbReference>
<feature type="compositionally biased region" description="Low complexity" evidence="1">
    <location>
        <begin position="219"/>
        <end position="235"/>
    </location>
</feature>
<evidence type="ECO:0000313" key="3">
    <source>
        <dbReference type="Proteomes" id="UP000237246"/>
    </source>
</evidence>
<dbReference type="OrthoDB" id="306254at2759"/>
<evidence type="ECO:0000256" key="1">
    <source>
        <dbReference type="SAM" id="MobiDB-lite"/>
    </source>
</evidence>
<dbReference type="GO" id="GO:0008017">
    <property type="term" value="F:microtubule binding"/>
    <property type="evidence" value="ECO:0007669"/>
    <property type="project" value="InterPro"/>
</dbReference>
<feature type="compositionally biased region" description="Polar residues" evidence="1">
    <location>
        <begin position="68"/>
        <end position="80"/>
    </location>
</feature>
<dbReference type="EMBL" id="PPHD01044841">
    <property type="protein sequence ID" value="POI23969.1"/>
    <property type="molecule type" value="Genomic_DNA"/>
</dbReference>
<dbReference type="GO" id="GO:0034453">
    <property type="term" value="P:microtubule anchoring"/>
    <property type="evidence" value="ECO:0007669"/>
    <property type="project" value="InterPro"/>
</dbReference>
<dbReference type="PANTHER" id="PTHR13958">
    <property type="entry name" value="CENTROSOME-ASSOCIATED PROTEIN 350"/>
    <property type="match status" value="1"/>
</dbReference>
<evidence type="ECO:0000313" key="2">
    <source>
        <dbReference type="EMBL" id="POI23969.1"/>
    </source>
</evidence>
<dbReference type="AlphaFoldDB" id="A0A2P4SIM8"/>
<feature type="region of interest" description="Disordered" evidence="1">
    <location>
        <begin position="68"/>
        <end position="91"/>
    </location>
</feature>